<evidence type="ECO:0000256" key="7">
    <source>
        <dbReference type="ARBA" id="ARBA00024062"/>
    </source>
</evidence>
<evidence type="ECO:0000256" key="10">
    <source>
        <dbReference type="SAM" id="SignalP"/>
    </source>
</evidence>
<evidence type="ECO:0000256" key="3">
    <source>
        <dbReference type="ARBA" id="ARBA00022801"/>
    </source>
</evidence>
<dbReference type="GO" id="GO:0005975">
    <property type="term" value="P:carbohydrate metabolic process"/>
    <property type="evidence" value="ECO:0007669"/>
    <property type="project" value="InterPro"/>
</dbReference>
<dbReference type="SUPFAM" id="SSF81296">
    <property type="entry name" value="E set domains"/>
    <property type="match status" value="1"/>
</dbReference>
<dbReference type="PANTHER" id="PTHR43002">
    <property type="entry name" value="GLYCOGEN DEBRANCHING ENZYME"/>
    <property type="match status" value="1"/>
</dbReference>
<dbReference type="GO" id="GO:0051060">
    <property type="term" value="F:pullulanase activity"/>
    <property type="evidence" value="ECO:0007669"/>
    <property type="project" value="UniProtKB-EC"/>
</dbReference>
<evidence type="ECO:0000256" key="6">
    <source>
        <dbReference type="ARBA" id="ARBA00023965"/>
    </source>
</evidence>
<keyword evidence="4" id="KW-0106">Calcium</keyword>
<organism evidence="12 13">
    <name type="scientific">Mycoplasma phocimorsus</name>
    <dbReference type="NCBI Taxonomy" id="3045839"/>
    <lineage>
        <taxon>Bacteria</taxon>
        <taxon>Bacillati</taxon>
        <taxon>Mycoplasmatota</taxon>
        <taxon>Mollicutes</taxon>
        <taxon>Mycoplasmataceae</taxon>
        <taxon>Mycoplasma</taxon>
    </lineage>
</organism>
<evidence type="ECO:0000256" key="1">
    <source>
        <dbReference type="ARBA" id="ARBA00008061"/>
    </source>
</evidence>
<dbReference type="InterPro" id="IPR004193">
    <property type="entry name" value="Glyco_hydro_13_N"/>
</dbReference>
<proteinExistence type="inferred from homology"/>
<keyword evidence="5" id="KW-0326">Glycosidase</keyword>
<feature type="domain" description="Glycosyl hydrolase family 13 catalytic" evidence="11">
    <location>
        <begin position="643"/>
        <end position="1066"/>
    </location>
</feature>
<dbReference type="EMBL" id="JASDDP010000025">
    <property type="protein sequence ID" value="MDJ1646042.1"/>
    <property type="molecule type" value="Genomic_DNA"/>
</dbReference>
<evidence type="ECO:0000256" key="9">
    <source>
        <dbReference type="ARBA" id="ARBA00031076"/>
    </source>
</evidence>
<dbReference type="Gene3D" id="3.20.20.80">
    <property type="entry name" value="Glycosidases"/>
    <property type="match status" value="1"/>
</dbReference>
<dbReference type="SMART" id="SM00642">
    <property type="entry name" value="Aamy"/>
    <property type="match status" value="1"/>
</dbReference>
<accession>A0AAJ1PTR7</accession>
<evidence type="ECO:0000313" key="13">
    <source>
        <dbReference type="Proteomes" id="UP001224428"/>
    </source>
</evidence>
<comment type="catalytic activity">
    <reaction evidence="6">
        <text>Hydrolysis of (1-&gt;6)-alpha-D-glucosidic linkages in pullulan, amylopectin and glycogen, and in the alpha- and beta-limit dextrins of amylopectin and glycogen.</text>
        <dbReference type="EC" id="3.2.1.41"/>
    </reaction>
</comment>
<dbReference type="InterPro" id="IPR005323">
    <property type="entry name" value="CBM41_pullulanase"/>
</dbReference>
<sequence>MKKIINKNKKFLLSTIALTFVANTALTLISCSTLKQQEYDNELMKINTNVQAKFNYKGNRMPFALSNQYSLVWRELLSQQTYSQNGFNGAILKDKLKSGYFLQIDSIEKNEIAGSDKLILYVKLVSPYKDITFKKVKIEVSNLEKNIDFSLIFNKKINIKSLFEVQGINQDFTKNINIKTLSKLLSGQERNILFKNGLTLPNNSWYKISSIENNIGKDKTSLNAKIDVFTFSKADEFDNPILDSNSFKQTITIEIDGFKANLDSELPAKKDYIYFWFKPDNPNDYKNWGLHIWGEGYTGDVIQWTEPILFGDKDENGNVVNVAGFYRATVKNADILKGVNYIIHKGDLKNNTDAMIPKNEGNEFWFTQGNVNPNSDRPKYLISEFSRVAKNQIVLKLAGSEKEKNIDPTLLKLYDLFTDNEYEKEKYTVEYLRKNENSKHFHILKVTIKDKNITLGDKFFAKFGSKGDLINVGEHTYSRQLLKMEQNEYDENENSWVPDLGATLSDDFKNVNIKLWAPVSKTVHIQLYDKNNKNNAVGNAIELKRGNDKKESIFEINLNKENTNLENFDGYFYELILNKGTKFEKIVLDPYAKSMASFSPEDNHPGKGAFVNFNSPRAGVLSPSKGIFSGNMEGKLNKMIATEIHVRDYTITQNIPDKGTFKGFANWDKGIEYLKEIGYTHVQFLPLQNYWTVNEEDKMFAKGEGKVEKNEIKNIKNPNYNWGYDPHNYFSIEGWLSSNPKDPYSRISELRALIKKLHDNNIGVIADVVYNHMYDNKILDDIVPNYYFRNPGGPQPVGAPALASENKMTRKIIVESAKWLVDQYGIDGFRFDLMGFIDKETIKLIKEKVKTKEGHDIILYGESWDFSDLPKGERLVKGEISSLEAGIANVGYFNDSTRDGIKGGAGHGEALNQGFIQGNFEDAPRVRAGIIAGIKNFPQSSTQTKKDFTNIDNSPSYSRFTDEPNEAIQYLAIHDGFTLWDKINLSVKNIKNATEEEKLQYKIRLMKQAFGILLTSQGRIVIQGGDEMGRSKPLSLGDANPERANTSDNLSSLKLFPDIKDVIGNRYHENSYKASDFANSFKWDRIKKGYANSEFIKLKNYVKDLIKIRQENYEFRFETAKEIQENVRFFGEEKISNKFGPYKTLSDLNGEFKINFINAPEKYRNQRWYLAGEAAKDGLNNNMPAYVDIDFQGKGSVIIKGQAFKNLEKNINSNWGTNGNEFNFKLVKEEGSWETIDSAYAGLANTKLPISSLSSEKSATVDLLIANQKVYPENYTAAAETIQFHIKAPNNKKYSEFIVVTNPKDTWEKIDMKLTNWFGKNKWIVLANEDGIPSSEIKADNYVAPHSTLIIARKR</sequence>
<name>A0AAJ1PTR7_9MOLU</name>
<dbReference type="InterPro" id="IPR013783">
    <property type="entry name" value="Ig-like_fold"/>
</dbReference>
<dbReference type="Proteomes" id="UP001224428">
    <property type="component" value="Unassembled WGS sequence"/>
</dbReference>
<dbReference type="SUPFAM" id="SSF49452">
    <property type="entry name" value="Starch-binding domain-like"/>
    <property type="match status" value="1"/>
</dbReference>
<gene>
    <name evidence="12" type="ORF">QLQ80_03055</name>
</gene>
<dbReference type="InterPro" id="IPR014756">
    <property type="entry name" value="Ig_E-set"/>
</dbReference>
<dbReference type="Gene3D" id="2.60.40.10">
    <property type="entry name" value="Immunoglobulins"/>
    <property type="match status" value="1"/>
</dbReference>
<evidence type="ECO:0000256" key="8">
    <source>
        <dbReference type="ARBA" id="ARBA00029618"/>
    </source>
</evidence>
<dbReference type="GO" id="GO:0030246">
    <property type="term" value="F:carbohydrate binding"/>
    <property type="evidence" value="ECO:0007669"/>
    <property type="project" value="InterPro"/>
</dbReference>
<evidence type="ECO:0000313" key="12">
    <source>
        <dbReference type="EMBL" id="MDJ1646042.1"/>
    </source>
</evidence>
<protein>
    <recommendedName>
        <fullName evidence="7">pullulanase</fullName>
        <ecNumber evidence="7">3.2.1.41</ecNumber>
    </recommendedName>
    <alternativeName>
        <fullName evidence="8">Alpha-dextrin endo-1,6-alpha-glucosidase</fullName>
    </alternativeName>
    <alternativeName>
        <fullName evidence="9">Pullulan 6-glucanohydrolase</fullName>
    </alternativeName>
</protein>
<keyword evidence="13" id="KW-1185">Reference proteome</keyword>
<dbReference type="EC" id="3.2.1.41" evidence="7"/>
<dbReference type="Pfam" id="PF03714">
    <property type="entry name" value="PUD"/>
    <property type="match status" value="1"/>
</dbReference>
<dbReference type="RefSeq" id="WP_283827418.1">
    <property type="nucleotide sequence ID" value="NZ_JASDDP010000025.1"/>
</dbReference>
<feature type="signal peptide" evidence="10">
    <location>
        <begin position="1"/>
        <end position="27"/>
    </location>
</feature>
<comment type="caution">
    <text evidence="12">The sequence shown here is derived from an EMBL/GenBank/DDBJ whole genome shotgun (WGS) entry which is preliminary data.</text>
</comment>
<dbReference type="Gene3D" id="2.60.40.1110">
    <property type="match status" value="1"/>
</dbReference>
<keyword evidence="3 12" id="KW-0378">Hydrolase</keyword>
<comment type="similarity">
    <text evidence="1">Belongs to the glycosyl hydrolase 13 family.</text>
</comment>
<dbReference type="InterPro" id="IPR013784">
    <property type="entry name" value="Carb-bd-like_fold"/>
</dbReference>
<evidence type="ECO:0000256" key="2">
    <source>
        <dbReference type="ARBA" id="ARBA00022729"/>
    </source>
</evidence>
<feature type="chain" id="PRO_5042505789" description="pullulanase" evidence="10">
    <location>
        <begin position="28"/>
        <end position="1355"/>
    </location>
</feature>
<dbReference type="SUPFAM" id="SSF51445">
    <property type="entry name" value="(Trans)glycosidases"/>
    <property type="match status" value="1"/>
</dbReference>
<keyword evidence="2 10" id="KW-0732">Signal</keyword>
<dbReference type="PROSITE" id="PS51257">
    <property type="entry name" value="PROKAR_LIPOPROTEIN"/>
    <property type="match status" value="1"/>
</dbReference>
<reference evidence="12" key="1">
    <citation type="submission" date="2023-05" db="EMBL/GenBank/DDBJ databases">
        <title>Mycoplasma phocimorsus sp. nov., isolated from Scandinavian patients with seal finger or septic arthritis after contact with seals.</title>
        <authorList>
            <person name="Skafte-Holm A."/>
            <person name="Pedersen T.R."/>
            <person name="Froelund M."/>
            <person name="Stegger M."/>
            <person name="Qvortrup K."/>
            <person name="Michaels D.L."/>
            <person name="Brown D.R."/>
            <person name="Jensen J.S."/>
        </authorList>
    </citation>
    <scope>NUCLEOTIDE SEQUENCE</scope>
    <source>
        <strain evidence="12">M5725</strain>
    </source>
</reference>
<dbReference type="InterPro" id="IPR017853">
    <property type="entry name" value="GH"/>
</dbReference>
<evidence type="ECO:0000256" key="5">
    <source>
        <dbReference type="ARBA" id="ARBA00023295"/>
    </source>
</evidence>
<dbReference type="CDD" id="cd11341">
    <property type="entry name" value="AmyAc_Pullulanase_LD-like"/>
    <property type="match status" value="1"/>
</dbReference>
<evidence type="ECO:0000259" key="11">
    <source>
        <dbReference type="SMART" id="SM00642"/>
    </source>
</evidence>
<dbReference type="Pfam" id="PF02922">
    <property type="entry name" value="CBM_48"/>
    <property type="match status" value="1"/>
</dbReference>
<dbReference type="InterPro" id="IPR006047">
    <property type="entry name" value="GH13_cat_dom"/>
</dbReference>
<evidence type="ECO:0000256" key="4">
    <source>
        <dbReference type="ARBA" id="ARBA00022837"/>
    </source>
</evidence>